<evidence type="ECO:0000256" key="3">
    <source>
        <dbReference type="ARBA" id="ARBA00023136"/>
    </source>
</evidence>
<evidence type="ECO:0000256" key="2">
    <source>
        <dbReference type="ARBA" id="ARBA00022989"/>
    </source>
</evidence>
<evidence type="ECO:0000313" key="7">
    <source>
        <dbReference type="Proteomes" id="UP000185003"/>
    </source>
</evidence>
<proteinExistence type="predicted"/>
<feature type="transmembrane region" description="Helical" evidence="4">
    <location>
        <begin position="245"/>
        <end position="262"/>
    </location>
</feature>
<dbReference type="SUPFAM" id="SSF103473">
    <property type="entry name" value="MFS general substrate transporter"/>
    <property type="match status" value="1"/>
</dbReference>
<dbReference type="InterPro" id="IPR020846">
    <property type="entry name" value="MFS_dom"/>
</dbReference>
<evidence type="ECO:0000259" key="5">
    <source>
        <dbReference type="PROSITE" id="PS50850"/>
    </source>
</evidence>
<dbReference type="InterPro" id="IPR011701">
    <property type="entry name" value="MFS"/>
</dbReference>
<feature type="transmembrane region" description="Helical" evidence="4">
    <location>
        <begin position="333"/>
        <end position="354"/>
    </location>
</feature>
<keyword evidence="1 4" id="KW-0812">Transmembrane</keyword>
<keyword evidence="2 4" id="KW-1133">Transmembrane helix</keyword>
<feature type="transmembrane region" description="Helical" evidence="4">
    <location>
        <begin position="366"/>
        <end position="384"/>
    </location>
</feature>
<dbReference type="Gene3D" id="1.20.1250.20">
    <property type="entry name" value="MFS general substrate transporter like domains"/>
    <property type="match status" value="2"/>
</dbReference>
<dbReference type="PANTHER" id="PTHR23531">
    <property type="entry name" value="QUINOLENE RESISTANCE PROTEIN NORA"/>
    <property type="match status" value="1"/>
</dbReference>
<protein>
    <submittedName>
        <fullName evidence="6">Predicted arabinose efflux permease, MFS family</fullName>
    </submittedName>
</protein>
<dbReference type="RefSeq" id="WP_074241664.1">
    <property type="nucleotide sequence ID" value="NZ_FSRA01000002.1"/>
</dbReference>
<name>A0A1N6JRD6_9BACT</name>
<evidence type="ECO:0000313" key="6">
    <source>
        <dbReference type="EMBL" id="SIO46860.1"/>
    </source>
</evidence>
<reference evidence="6 7" key="1">
    <citation type="submission" date="2016-11" db="EMBL/GenBank/DDBJ databases">
        <authorList>
            <person name="Jaros S."/>
            <person name="Januszkiewicz K."/>
            <person name="Wedrychowicz H."/>
        </authorList>
    </citation>
    <scope>NUCLEOTIDE SEQUENCE [LARGE SCALE GENOMIC DNA]</scope>
    <source>
        <strain evidence="6 7">DSM 24787</strain>
    </source>
</reference>
<dbReference type="AlphaFoldDB" id="A0A1N6JRD6"/>
<dbReference type="GO" id="GO:0022857">
    <property type="term" value="F:transmembrane transporter activity"/>
    <property type="evidence" value="ECO:0007669"/>
    <property type="project" value="InterPro"/>
</dbReference>
<feature type="domain" description="Major facilitator superfamily (MFS) profile" evidence="5">
    <location>
        <begin position="12"/>
        <end position="388"/>
    </location>
</feature>
<sequence>MDQSSGKIYTVQFWLLCMSNLLFSASFNMMIPELPAYLTSLGGADYKGYIIGLFTLMAGLSRPFSGKLTDTIGRIPVMVFGSVVCVICSLLYPLVSSVAAFLLLRFFHGFSTGFKPTGTSAYVADMVPFTRRGEAMGVVGLFSTIGLSLGPSIGGSVANAWGIMTMFQLSAVFALLSVVILIGMKETLHNKQRFRPALLKVSKGEIIEPLVLAPMVITFLTYFSYGALLTIIPDFSAHLGLANKGLFFTFFTASSIGIRLIAGKASDRYGRVPMLKISATLMAISMLMIGFATSPFGLLAGALVYGVALGINSPAVTAWTIDLGLPEHRGRALGSMYIALEAGIGLGAFFSAQWYNNHSENFAKVFYIMAIVTILATIYLMFVYRNKYMRFMRRSLKIRSRRH</sequence>
<dbReference type="CDD" id="cd17489">
    <property type="entry name" value="MFS_YfcJ_like"/>
    <property type="match status" value="1"/>
</dbReference>
<feature type="transmembrane region" description="Helical" evidence="4">
    <location>
        <begin position="72"/>
        <end position="92"/>
    </location>
</feature>
<dbReference type="OrthoDB" id="9812221at2"/>
<organism evidence="6 7">
    <name type="scientific">Chitinophaga niabensis</name>
    <dbReference type="NCBI Taxonomy" id="536979"/>
    <lineage>
        <taxon>Bacteria</taxon>
        <taxon>Pseudomonadati</taxon>
        <taxon>Bacteroidota</taxon>
        <taxon>Chitinophagia</taxon>
        <taxon>Chitinophagales</taxon>
        <taxon>Chitinophagaceae</taxon>
        <taxon>Chitinophaga</taxon>
    </lineage>
</organism>
<feature type="transmembrane region" description="Helical" evidence="4">
    <location>
        <begin position="205"/>
        <end position="225"/>
    </location>
</feature>
<dbReference type="STRING" id="536979.SAMN04488055_4303"/>
<accession>A0A1N6JRD6</accession>
<feature type="transmembrane region" description="Helical" evidence="4">
    <location>
        <begin position="298"/>
        <end position="321"/>
    </location>
</feature>
<feature type="transmembrane region" description="Helical" evidence="4">
    <location>
        <begin position="37"/>
        <end position="60"/>
    </location>
</feature>
<evidence type="ECO:0000256" key="1">
    <source>
        <dbReference type="ARBA" id="ARBA00022692"/>
    </source>
</evidence>
<gene>
    <name evidence="6" type="ORF">SAMN04488055_4303</name>
</gene>
<dbReference type="EMBL" id="FSRA01000002">
    <property type="protein sequence ID" value="SIO46860.1"/>
    <property type="molecule type" value="Genomic_DNA"/>
</dbReference>
<dbReference type="Pfam" id="PF07690">
    <property type="entry name" value="MFS_1"/>
    <property type="match status" value="2"/>
</dbReference>
<keyword evidence="3 4" id="KW-0472">Membrane</keyword>
<dbReference type="Proteomes" id="UP000185003">
    <property type="component" value="Unassembled WGS sequence"/>
</dbReference>
<dbReference type="PROSITE" id="PS50850">
    <property type="entry name" value="MFS"/>
    <property type="match status" value="1"/>
</dbReference>
<dbReference type="PANTHER" id="PTHR23531:SF1">
    <property type="entry name" value="QUINOLENE RESISTANCE PROTEIN NORA"/>
    <property type="match status" value="1"/>
</dbReference>
<dbReference type="InterPro" id="IPR052714">
    <property type="entry name" value="MFS_Exporter"/>
</dbReference>
<feature type="transmembrane region" description="Helical" evidence="4">
    <location>
        <begin position="274"/>
        <end position="292"/>
    </location>
</feature>
<keyword evidence="7" id="KW-1185">Reference proteome</keyword>
<feature type="transmembrane region" description="Helical" evidence="4">
    <location>
        <begin position="12"/>
        <end position="31"/>
    </location>
</feature>
<evidence type="ECO:0000256" key="4">
    <source>
        <dbReference type="SAM" id="Phobius"/>
    </source>
</evidence>
<dbReference type="InterPro" id="IPR036259">
    <property type="entry name" value="MFS_trans_sf"/>
</dbReference>
<feature type="transmembrane region" description="Helical" evidence="4">
    <location>
        <begin position="160"/>
        <end position="184"/>
    </location>
</feature>